<proteinExistence type="predicted"/>
<evidence type="ECO:0008006" key="4">
    <source>
        <dbReference type="Google" id="ProtNLM"/>
    </source>
</evidence>
<dbReference type="Proteomes" id="UP000008630">
    <property type="component" value="Chromosome"/>
</dbReference>
<protein>
    <recommendedName>
        <fullName evidence="4">Histidine kinase</fullName>
    </recommendedName>
</protein>
<dbReference type="AlphaFoldDB" id="E6SQ28"/>
<keyword evidence="1" id="KW-0812">Transmembrane</keyword>
<organism evidence="2 3">
    <name type="scientific">Bacteroides helcogenes (strain ATCC 35417 / DSM 20613 / JCM 6297 / CCUG 15421 / P 36-108)</name>
    <dbReference type="NCBI Taxonomy" id="693979"/>
    <lineage>
        <taxon>Bacteria</taxon>
        <taxon>Pseudomonadati</taxon>
        <taxon>Bacteroidota</taxon>
        <taxon>Bacteroidia</taxon>
        <taxon>Bacteroidales</taxon>
        <taxon>Bacteroidaceae</taxon>
        <taxon>Bacteroides</taxon>
    </lineage>
</organism>
<accession>E6SQ28</accession>
<dbReference type="EMBL" id="CP002352">
    <property type="protein sequence ID" value="ADV42933.1"/>
    <property type="molecule type" value="Genomic_DNA"/>
</dbReference>
<gene>
    <name evidence="2" type="ordered locus">Bache_0918</name>
</gene>
<dbReference type="HOGENOM" id="CLU_762185_0_0_10"/>
<dbReference type="PATRIC" id="fig|693979.3.peg.979"/>
<sequence length="345" mass="40700">MEKNSERNAAIRFSSKLLLLCIPFISILVIYFITDPFMVLRHYDRYDSSPFLLNEGYTGWQIYMNNRDSIPFDSYIMGNSCTMAYQCREWEKYLRGGRAIRLFGNGESLIAISMKLQALDKNGANIKNLLLILDKESLHRDQLLTEYCNILPPDISGMSHFEFHKRFCQAFFFPNVFFPYLDYKLFHTYRPYMQGIINPYGIIRDPVTNDAINPRERMIKKEGEKYWENRNEEFRKKKENDYRDGKYKEAKPAIQDSQLHLLKRIESICRKHNTSVKIIISPDFHQISISPEDIKILKSVFGSENIFDFTGINEYTGDIHNYYEKEHYRPILGAQIMEKIYKGGA</sequence>
<dbReference type="eggNOG" id="ENOG5030U93">
    <property type="taxonomic scope" value="Bacteria"/>
</dbReference>
<evidence type="ECO:0000313" key="2">
    <source>
        <dbReference type="EMBL" id="ADV42933.1"/>
    </source>
</evidence>
<dbReference type="KEGG" id="bhl:Bache_0918"/>
<dbReference type="OrthoDB" id="1339610at2"/>
<keyword evidence="3" id="KW-1185">Reference proteome</keyword>
<feature type="transmembrane region" description="Helical" evidence="1">
    <location>
        <begin position="17"/>
        <end position="34"/>
    </location>
</feature>
<reference evidence="2 3" key="2">
    <citation type="journal article" date="2011" name="Stand. Genomic Sci.">
        <title>Complete genome sequence of Bacteroides helcogenes type strain (P 36-108).</title>
        <authorList>
            <person name="Pati A."/>
            <person name="Gronow S."/>
            <person name="Zeytun A."/>
            <person name="Lapidus A."/>
            <person name="Nolan M."/>
            <person name="Hammon N."/>
            <person name="Deshpande S."/>
            <person name="Cheng J.F."/>
            <person name="Tapia R."/>
            <person name="Han C."/>
            <person name="Goodwin L."/>
            <person name="Pitluck S."/>
            <person name="Liolios K."/>
            <person name="Pagani I."/>
            <person name="Ivanova N."/>
            <person name="Mavromatis K."/>
            <person name="Chen A."/>
            <person name="Palaniappan K."/>
            <person name="Land M."/>
            <person name="Hauser L."/>
            <person name="Chang Y.J."/>
            <person name="Jeffries C.D."/>
            <person name="Detter J.C."/>
            <person name="Brambilla E."/>
            <person name="Rohde M."/>
            <person name="Goker M."/>
            <person name="Woyke T."/>
            <person name="Bristow J."/>
            <person name="Eisen J.A."/>
            <person name="Markowitz V."/>
            <person name="Hugenholtz P."/>
            <person name="Kyrpides N.C."/>
            <person name="Klenk H.P."/>
            <person name="Lucas S."/>
        </authorList>
    </citation>
    <scope>NUCLEOTIDE SEQUENCE [LARGE SCALE GENOMIC DNA]</scope>
    <source>
        <strain evidence="3">ATCC 35417 / DSM 20613 / JCM 6297 / CCUG 15421 / P 36-108</strain>
    </source>
</reference>
<evidence type="ECO:0000313" key="3">
    <source>
        <dbReference type="Proteomes" id="UP000008630"/>
    </source>
</evidence>
<keyword evidence="1" id="KW-0472">Membrane</keyword>
<dbReference type="RefSeq" id="WP_013546546.1">
    <property type="nucleotide sequence ID" value="NC_014933.1"/>
</dbReference>
<reference key="1">
    <citation type="submission" date="2010-11" db="EMBL/GenBank/DDBJ databases">
        <title>The complete genome of Bacteroides helcogenes P 36-108.</title>
        <authorList>
            <consortium name="US DOE Joint Genome Institute (JGI-PGF)"/>
            <person name="Lucas S."/>
            <person name="Copeland A."/>
            <person name="Lapidus A."/>
            <person name="Bruce D."/>
            <person name="Goodwin L."/>
            <person name="Pitluck S."/>
            <person name="Kyrpides N."/>
            <person name="Mavromatis K."/>
            <person name="Ivanova N."/>
            <person name="Zeytun A."/>
            <person name="Brettin T."/>
            <person name="Detter J.C."/>
            <person name="Tapia R."/>
            <person name="Han C."/>
            <person name="Land M."/>
            <person name="Hauser L."/>
            <person name="Markowitz V."/>
            <person name="Cheng J.-F."/>
            <person name="Hugenholtz P."/>
            <person name="Woyke T."/>
            <person name="Wu D."/>
            <person name="Gronow S."/>
            <person name="Wellnitz S."/>
            <person name="Brambilla E."/>
            <person name="Klenk H.-P."/>
            <person name="Eisen J.A."/>
        </authorList>
    </citation>
    <scope>NUCLEOTIDE SEQUENCE</scope>
    <source>
        <strain>P 36-108</strain>
    </source>
</reference>
<keyword evidence="1" id="KW-1133">Transmembrane helix</keyword>
<evidence type="ECO:0000256" key="1">
    <source>
        <dbReference type="SAM" id="Phobius"/>
    </source>
</evidence>
<name>E6SQ28_BACT6</name>
<dbReference type="STRING" id="693979.Bache_0918"/>